<evidence type="ECO:0000256" key="15">
    <source>
        <dbReference type="PIRSR" id="PIRSR641708-2"/>
    </source>
</evidence>
<evidence type="ECO:0000256" key="7">
    <source>
        <dbReference type="ARBA" id="ARBA00023235"/>
    </source>
</evidence>
<dbReference type="PANTHER" id="PTHR11142">
    <property type="entry name" value="PSEUDOURIDYLATE SYNTHASE"/>
    <property type="match status" value="1"/>
</dbReference>
<keyword evidence="6" id="KW-0819">tRNA processing</keyword>
<dbReference type="InterPro" id="IPR020095">
    <property type="entry name" value="PsdUridine_synth_TruA_C"/>
</dbReference>
<evidence type="ECO:0000256" key="14">
    <source>
        <dbReference type="PIRSR" id="PIRSR641708-1"/>
    </source>
</evidence>
<evidence type="ECO:0000256" key="13">
    <source>
        <dbReference type="ARBA" id="ARBA00080858"/>
    </source>
</evidence>
<evidence type="ECO:0000256" key="9">
    <source>
        <dbReference type="ARBA" id="ARBA00036943"/>
    </source>
</evidence>
<keyword evidence="7" id="KW-0413">Isomerase</keyword>
<feature type="binding site" evidence="15">
    <location>
        <position position="232"/>
    </location>
    <ligand>
        <name>substrate</name>
    </ligand>
</feature>
<dbReference type="CDD" id="cd02568">
    <property type="entry name" value="PseudoU_synth_PUS1_PUS2"/>
    <property type="match status" value="1"/>
</dbReference>
<comment type="caution">
    <text evidence="18">The sequence shown here is derived from an EMBL/GenBank/DDBJ whole genome shotgun (WGS) entry which is preliminary data.</text>
</comment>
<dbReference type="GO" id="GO:1990481">
    <property type="term" value="P:mRNA pseudouridine synthesis"/>
    <property type="evidence" value="ECO:0007669"/>
    <property type="project" value="TreeGrafter"/>
</dbReference>
<comment type="catalytic activity">
    <reaction evidence="2">
        <text>uridine in snRNA = pseudouridine in snRNA</text>
        <dbReference type="Rhea" id="RHEA:51124"/>
        <dbReference type="Rhea" id="RHEA-COMP:12891"/>
        <dbReference type="Rhea" id="RHEA-COMP:12892"/>
        <dbReference type="ChEBI" id="CHEBI:65314"/>
        <dbReference type="ChEBI" id="CHEBI:65315"/>
    </reaction>
</comment>
<evidence type="ECO:0000256" key="3">
    <source>
        <dbReference type="ARBA" id="ARBA00004123"/>
    </source>
</evidence>
<dbReference type="Pfam" id="PF01416">
    <property type="entry name" value="PseudoU_synth_1"/>
    <property type="match status" value="1"/>
</dbReference>
<dbReference type="Gene3D" id="3.30.70.580">
    <property type="entry name" value="Pseudouridine synthase I, catalytic domain, N-terminal subdomain"/>
    <property type="match status" value="1"/>
</dbReference>
<proteinExistence type="inferred from homology"/>
<dbReference type="NCBIfam" id="TIGR00071">
    <property type="entry name" value="hisT_truA"/>
    <property type="match status" value="1"/>
</dbReference>
<dbReference type="OrthoDB" id="10256309at2759"/>
<feature type="compositionally biased region" description="Low complexity" evidence="16">
    <location>
        <begin position="52"/>
        <end position="65"/>
    </location>
</feature>
<dbReference type="GO" id="GO:0003723">
    <property type="term" value="F:RNA binding"/>
    <property type="evidence" value="ECO:0007669"/>
    <property type="project" value="InterPro"/>
</dbReference>
<gene>
    <name evidence="18" type="primary">PUS1</name>
    <name evidence="18" type="ORF">LPJ53_000654</name>
</gene>
<comment type="similarity">
    <text evidence="4">Belongs to the tRNA pseudouridine synthase TruA family.</text>
</comment>
<dbReference type="InterPro" id="IPR020097">
    <property type="entry name" value="PsdUridine_synth_TruA_a/b_dom"/>
</dbReference>
<keyword evidence="8" id="KW-0539">Nucleus</keyword>
<evidence type="ECO:0000256" key="6">
    <source>
        <dbReference type="ARBA" id="ARBA00022694"/>
    </source>
</evidence>
<dbReference type="GO" id="GO:0009982">
    <property type="term" value="F:pseudouridine synthase activity"/>
    <property type="evidence" value="ECO:0007669"/>
    <property type="project" value="InterPro"/>
</dbReference>
<dbReference type="EMBL" id="JANBOJ010000011">
    <property type="protein sequence ID" value="KAJ1725158.1"/>
    <property type="molecule type" value="Genomic_DNA"/>
</dbReference>
<evidence type="ECO:0000256" key="4">
    <source>
        <dbReference type="ARBA" id="ARBA00009375"/>
    </source>
</evidence>
<feature type="active site" description="Nucleophile" evidence="14">
    <location>
        <position position="176"/>
    </location>
</feature>
<dbReference type="GO" id="GO:0005634">
    <property type="term" value="C:nucleus"/>
    <property type="evidence" value="ECO:0007669"/>
    <property type="project" value="UniProtKB-SubCell"/>
</dbReference>
<evidence type="ECO:0000256" key="11">
    <source>
        <dbReference type="ARBA" id="ARBA00073968"/>
    </source>
</evidence>
<dbReference type="Proteomes" id="UP001149813">
    <property type="component" value="Unassembled WGS sequence"/>
</dbReference>
<feature type="compositionally biased region" description="Basic and acidic residues" evidence="16">
    <location>
        <begin position="94"/>
        <end position="113"/>
    </location>
</feature>
<evidence type="ECO:0000313" key="18">
    <source>
        <dbReference type="EMBL" id="KAJ1725158.1"/>
    </source>
</evidence>
<keyword evidence="5" id="KW-0507">mRNA processing</keyword>
<comment type="catalytic activity">
    <reaction evidence="1">
        <text>a uridine in mRNA = a pseudouridine in mRNA</text>
        <dbReference type="Rhea" id="RHEA:56644"/>
        <dbReference type="Rhea" id="RHEA-COMP:14658"/>
        <dbReference type="Rhea" id="RHEA-COMP:14659"/>
        <dbReference type="ChEBI" id="CHEBI:65314"/>
        <dbReference type="ChEBI" id="CHEBI:65315"/>
    </reaction>
</comment>
<dbReference type="AlphaFoldDB" id="A0A9W8CVF2"/>
<comment type="subcellular location">
    <subcellularLocation>
        <location evidence="3">Nucleus</location>
    </subcellularLocation>
</comment>
<protein>
    <recommendedName>
        <fullName evidence="11">tRNA pseudouridine synthase 1</fullName>
    </recommendedName>
    <alternativeName>
        <fullName evidence="12">tRNA pseudouridylate synthase 1</fullName>
    </alternativeName>
    <alternativeName>
        <fullName evidence="13">tRNA-uridine isomerase 1</fullName>
    </alternativeName>
</protein>
<evidence type="ECO:0000256" key="2">
    <source>
        <dbReference type="ARBA" id="ARBA00001832"/>
    </source>
</evidence>
<dbReference type="GO" id="GO:0031119">
    <property type="term" value="P:tRNA pseudouridine synthesis"/>
    <property type="evidence" value="ECO:0007669"/>
    <property type="project" value="InterPro"/>
</dbReference>
<dbReference type="InterPro" id="IPR001406">
    <property type="entry name" value="PsdUridine_synth_TruA"/>
</dbReference>
<feature type="compositionally biased region" description="Polar residues" evidence="16">
    <location>
        <begin position="26"/>
        <end position="43"/>
    </location>
</feature>
<dbReference type="SUPFAM" id="SSF55120">
    <property type="entry name" value="Pseudouridine synthase"/>
    <property type="match status" value="1"/>
</dbReference>
<feature type="region of interest" description="Disordered" evidence="16">
    <location>
        <begin position="22"/>
        <end position="117"/>
    </location>
</feature>
<comment type="catalytic activity">
    <reaction evidence="9">
        <text>a uridine in tRNA = a pseudouridine in tRNA</text>
        <dbReference type="Rhea" id="RHEA:54572"/>
        <dbReference type="Rhea" id="RHEA-COMP:13339"/>
        <dbReference type="Rhea" id="RHEA-COMP:13934"/>
        <dbReference type="ChEBI" id="CHEBI:65314"/>
        <dbReference type="ChEBI" id="CHEBI:65315"/>
    </reaction>
</comment>
<evidence type="ECO:0000256" key="5">
    <source>
        <dbReference type="ARBA" id="ARBA00022664"/>
    </source>
</evidence>
<dbReference type="InterPro" id="IPR020094">
    <property type="entry name" value="TruA/RsuA/RluB/E/F_N"/>
</dbReference>
<accession>A0A9W8CVF2</accession>
<comment type="function">
    <text evidence="10">Formation of pseudouridine at positions 27 and 28 in the anticodon stem and loop of transfer RNAs; at positions 34 and 36 of intron-containing precursor tRNA(Ile) and at position 35 in the intron-containing tRNA(Tyr). Catalyzes pseudouridylation at position 44 in U2 snRNA. Also catalyzes pseudouridylation of mRNAs.</text>
</comment>
<evidence type="ECO:0000256" key="1">
    <source>
        <dbReference type="ARBA" id="ARBA00001166"/>
    </source>
</evidence>
<evidence type="ECO:0000256" key="12">
    <source>
        <dbReference type="ARBA" id="ARBA00079072"/>
    </source>
</evidence>
<evidence type="ECO:0000256" key="8">
    <source>
        <dbReference type="ARBA" id="ARBA00023242"/>
    </source>
</evidence>
<sequence>MFGARSVLGRIATTVRSIISPKAVTPPTQTSSAFAMPDTQENPSAEPAVDNTSTTPESTATPAAAVSDNGPGKRKVRAQTTKDRREYAKRKRLERQQEEPRERQPRPEGSEPRKPKRKVALLMGFCGTGFQGMQVNPNARTIEGELFKAMIAAGAVSEDNANDQSKVQFQRAARTDKGVHAAGQVVSLKMIIEDPDIVKKINEQLPEQIRLWGYVRVVKSFNSKTLCDSRIYEYLLPTHVLMPSSETNAEIARTVEFPQRSIPEITAEQIEERRAYRASEEQLQFVRDALAKYCGTHDFRNFTVTRGCTESNSKRYIHSFTASDPMVIRGAEWISLKVKGQSFMLHQIRKMVGLVVLMARVGAPLKLIDALFASPRVNVPKAPGLGLLLEQPVFESFNRRLKNQRSDASSDPVTFEPYMEQINEFKQKFIYDAIVDTEMSDNVFDTWVQGTEIFPEPFTYVNKEGVIPEDALITPESERKWQQKMQELREVEQKLGKAGNQSDDDGEAAGSDNDKDN</sequence>
<dbReference type="InterPro" id="IPR020103">
    <property type="entry name" value="PsdUridine_synth_cat_dom_sf"/>
</dbReference>
<evidence type="ECO:0000313" key="19">
    <source>
        <dbReference type="Proteomes" id="UP001149813"/>
    </source>
</evidence>
<evidence type="ECO:0000259" key="17">
    <source>
        <dbReference type="Pfam" id="PF01416"/>
    </source>
</evidence>
<dbReference type="InterPro" id="IPR041708">
    <property type="entry name" value="PUS1/PUS2-like"/>
</dbReference>
<dbReference type="GO" id="GO:0031120">
    <property type="term" value="P:snRNA pseudouridine synthesis"/>
    <property type="evidence" value="ECO:0007669"/>
    <property type="project" value="UniProtKB-ARBA"/>
</dbReference>
<reference evidence="18" key="1">
    <citation type="submission" date="2022-07" db="EMBL/GenBank/DDBJ databases">
        <title>Phylogenomic reconstructions and comparative analyses of Kickxellomycotina fungi.</title>
        <authorList>
            <person name="Reynolds N.K."/>
            <person name="Stajich J.E."/>
            <person name="Barry K."/>
            <person name="Grigoriev I.V."/>
            <person name="Crous P."/>
            <person name="Smith M.E."/>
        </authorList>
    </citation>
    <scope>NUCLEOTIDE SEQUENCE</scope>
    <source>
        <strain evidence="18">NBRC 32514</strain>
    </source>
</reference>
<dbReference type="GO" id="GO:0006397">
    <property type="term" value="P:mRNA processing"/>
    <property type="evidence" value="ECO:0007669"/>
    <property type="project" value="UniProtKB-KW"/>
</dbReference>
<evidence type="ECO:0000256" key="10">
    <source>
        <dbReference type="ARBA" id="ARBA00053072"/>
    </source>
</evidence>
<evidence type="ECO:0000256" key="16">
    <source>
        <dbReference type="SAM" id="MobiDB-lite"/>
    </source>
</evidence>
<feature type="region of interest" description="Disordered" evidence="16">
    <location>
        <begin position="489"/>
        <end position="517"/>
    </location>
</feature>
<organism evidence="18 19">
    <name type="scientific">Coemansia erecta</name>
    <dbReference type="NCBI Taxonomy" id="147472"/>
    <lineage>
        <taxon>Eukaryota</taxon>
        <taxon>Fungi</taxon>
        <taxon>Fungi incertae sedis</taxon>
        <taxon>Zoopagomycota</taxon>
        <taxon>Kickxellomycotina</taxon>
        <taxon>Kickxellomycetes</taxon>
        <taxon>Kickxellales</taxon>
        <taxon>Kickxellaceae</taxon>
        <taxon>Coemansia</taxon>
    </lineage>
</organism>
<dbReference type="FunFam" id="3.30.70.580:FF:000002">
    <property type="entry name" value="tRNA pseudouridine synthase"/>
    <property type="match status" value="1"/>
</dbReference>
<dbReference type="Gene3D" id="3.30.70.660">
    <property type="entry name" value="Pseudouridine synthase I, catalytic domain, C-terminal subdomain"/>
    <property type="match status" value="1"/>
</dbReference>
<name>A0A9W8CVF2_9FUNG</name>
<dbReference type="FunFam" id="3.30.70.660:FF:000002">
    <property type="entry name" value="tRNA pseudouridine synthase"/>
    <property type="match status" value="1"/>
</dbReference>
<keyword evidence="19" id="KW-1185">Reference proteome</keyword>
<feature type="domain" description="Pseudouridine synthase I TruA alpha/beta" evidence="17">
    <location>
        <begin position="289"/>
        <end position="394"/>
    </location>
</feature>
<dbReference type="PANTHER" id="PTHR11142:SF4">
    <property type="entry name" value="PSEUDOURIDYLATE SYNTHASE 1 HOMOLOG"/>
    <property type="match status" value="1"/>
</dbReference>